<feature type="binding site" evidence="5">
    <location>
        <position position="104"/>
    </location>
    <ligand>
        <name>S-adenosyl-L-methionine</name>
        <dbReference type="ChEBI" id="CHEBI:59789"/>
    </ligand>
</feature>
<dbReference type="Gene3D" id="3.40.50.150">
    <property type="entry name" value="Vaccinia Virus protein VP39"/>
    <property type="match status" value="1"/>
</dbReference>
<dbReference type="GO" id="GO:0102208">
    <property type="term" value="F:2-polyprenyl-6-hydroxyphenol methylase activity"/>
    <property type="evidence" value="ECO:0007669"/>
    <property type="project" value="UniProtKB-EC"/>
</dbReference>
<feature type="binding site" evidence="5">
    <location>
        <position position="83"/>
    </location>
    <ligand>
        <name>S-adenosyl-L-methionine</name>
        <dbReference type="ChEBI" id="CHEBI:59789"/>
    </ligand>
</feature>
<proteinExistence type="inferred from homology"/>
<dbReference type="SUPFAM" id="SSF53335">
    <property type="entry name" value="S-adenosyl-L-methionine-dependent methyltransferases"/>
    <property type="match status" value="1"/>
</dbReference>
<organism evidence="6 7">
    <name type="scientific">Shewanella atlantica</name>
    <dbReference type="NCBI Taxonomy" id="271099"/>
    <lineage>
        <taxon>Bacteria</taxon>
        <taxon>Pseudomonadati</taxon>
        <taxon>Pseudomonadota</taxon>
        <taxon>Gammaproteobacteria</taxon>
        <taxon>Alteromonadales</taxon>
        <taxon>Shewanellaceae</taxon>
        <taxon>Shewanella</taxon>
    </lineage>
</organism>
<dbReference type="EC" id="2.1.1.222" evidence="5"/>
<reference evidence="6 7" key="1">
    <citation type="submission" date="2018-12" db="EMBL/GenBank/DDBJ databases">
        <authorList>
            <person name="Yu L."/>
        </authorList>
    </citation>
    <scope>NUCLEOTIDE SEQUENCE [LARGE SCALE GENOMIC DNA]</scope>
    <source>
        <strain evidence="6 7">HAW-EB5</strain>
    </source>
</reference>
<keyword evidence="4 5" id="KW-0949">S-adenosyl-L-methionine</keyword>
<dbReference type="RefSeq" id="WP_126507829.1">
    <property type="nucleotide sequence ID" value="NZ_RXNV01000016.1"/>
</dbReference>
<keyword evidence="1 5" id="KW-0489">Methyltransferase</keyword>
<dbReference type="InterPro" id="IPR029063">
    <property type="entry name" value="SAM-dependent_MTases_sf"/>
</dbReference>
<comment type="caution">
    <text evidence="6">The sequence shown here is derived from an EMBL/GenBank/DDBJ whole genome shotgun (WGS) entry which is preliminary data.</text>
</comment>
<evidence type="ECO:0000256" key="5">
    <source>
        <dbReference type="HAMAP-Rule" id="MF_00472"/>
    </source>
</evidence>
<dbReference type="PANTHER" id="PTHR43464:SF19">
    <property type="entry name" value="UBIQUINONE BIOSYNTHESIS O-METHYLTRANSFERASE, MITOCHONDRIAL"/>
    <property type="match status" value="1"/>
</dbReference>
<comment type="function">
    <text evidence="5">O-methyltransferase that catalyzes the 2 O-methylation steps in the ubiquinone biosynthetic pathway.</text>
</comment>
<evidence type="ECO:0000313" key="6">
    <source>
        <dbReference type="EMBL" id="RTR27426.1"/>
    </source>
</evidence>
<protein>
    <recommendedName>
        <fullName evidence="5">Ubiquinone biosynthesis O-methyltransferase</fullName>
    </recommendedName>
    <alternativeName>
        <fullName evidence="5">2-polyprenyl-6-hydroxyphenol methylase</fullName>
        <ecNumber evidence="5">2.1.1.222</ecNumber>
    </alternativeName>
    <alternativeName>
        <fullName evidence="5">3-demethylubiquinone 3-O-methyltransferase</fullName>
        <ecNumber evidence="5">2.1.1.64</ecNumber>
    </alternativeName>
</protein>
<name>A0A3S0KIC5_9GAMM</name>
<keyword evidence="2 5" id="KW-0808">Transferase</keyword>
<feature type="binding site" evidence="5">
    <location>
        <position position="152"/>
    </location>
    <ligand>
        <name>S-adenosyl-L-methionine</name>
        <dbReference type="ChEBI" id="CHEBI:59789"/>
    </ligand>
</feature>
<evidence type="ECO:0000256" key="1">
    <source>
        <dbReference type="ARBA" id="ARBA00022603"/>
    </source>
</evidence>
<dbReference type="Proteomes" id="UP000282060">
    <property type="component" value="Unassembled WGS sequence"/>
</dbReference>
<feature type="binding site" evidence="5">
    <location>
        <position position="52"/>
    </location>
    <ligand>
        <name>S-adenosyl-L-methionine</name>
        <dbReference type="ChEBI" id="CHEBI:59789"/>
    </ligand>
</feature>
<dbReference type="GO" id="GO:0032259">
    <property type="term" value="P:methylation"/>
    <property type="evidence" value="ECO:0007669"/>
    <property type="project" value="UniProtKB-KW"/>
</dbReference>
<dbReference type="EMBL" id="RXNV01000016">
    <property type="protein sequence ID" value="RTR27426.1"/>
    <property type="molecule type" value="Genomic_DNA"/>
</dbReference>
<dbReference type="EC" id="2.1.1.64" evidence="5"/>
<keyword evidence="3 5" id="KW-0831">Ubiquinone biosynthesis</keyword>
<evidence type="ECO:0000256" key="2">
    <source>
        <dbReference type="ARBA" id="ARBA00022679"/>
    </source>
</evidence>
<dbReference type="AlphaFoldDB" id="A0A3S0KIC5"/>
<dbReference type="OrthoDB" id="9801538at2"/>
<keyword evidence="7" id="KW-1185">Reference proteome</keyword>
<dbReference type="GO" id="GO:0061542">
    <property type="term" value="F:3-demethylubiquinol 3-O-methyltransferase activity"/>
    <property type="evidence" value="ECO:0007669"/>
    <property type="project" value="UniProtKB-UniRule"/>
</dbReference>
<comment type="pathway">
    <text evidence="5">Cofactor biosynthesis; ubiquinone biosynthesis.</text>
</comment>
<dbReference type="UniPathway" id="UPA00232"/>
<sequence>MLDKSRLSPGLNNERKSALDTEREIAKFNALANEWRDPNGKFKHVLAFNQTRLIAIEDAIAFHFERDLNQDVPFTELSILDIGCGAGLLCEPLAWQGARVSGIDASSHNIALAQQHANCNSVTVDYRHCLADSLLDQDVKGNINQYDVILNTEVIEHVGDQEALINTCCQLLKPGGLLIMATLNRTLKSYLIGIIGAEYLMRYLPIGTHDWRFFVKPEEIDAMITPRGLRTVKAEGMSFNPLTKRWKVTNSTDVNYLLHATKDC</sequence>
<comment type="catalytic activity">
    <reaction evidence="5">
        <text>a 3-(all-trans-polyprenyl)benzene-1,2-diol + S-adenosyl-L-methionine = a 2-methoxy-6-(all-trans-polyprenyl)phenol + S-adenosyl-L-homocysteine + H(+)</text>
        <dbReference type="Rhea" id="RHEA:31411"/>
        <dbReference type="Rhea" id="RHEA-COMP:9550"/>
        <dbReference type="Rhea" id="RHEA-COMP:9551"/>
        <dbReference type="ChEBI" id="CHEBI:15378"/>
        <dbReference type="ChEBI" id="CHEBI:57856"/>
        <dbReference type="ChEBI" id="CHEBI:59789"/>
        <dbReference type="ChEBI" id="CHEBI:62729"/>
        <dbReference type="ChEBI" id="CHEBI:62731"/>
        <dbReference type="EC" id="2.1.1.222"/>
    </reaction>
</comment>
<gene>
    <name evidence="5 6" type="primary">ubiG</name>
    <name evidence="6" type="ORF">EKG39_20275</name>
</gene>
<evidence type="ECO:0000256" key="4">
    <source>
        <dbReference type="ARBA" id="ARBA00022691"/>
    </source>
</evidence>
<dbReference type="NCBIfam" id="TIGR01983">
    <property type="entry name" value="UbiG"/>
    <property type="match status" value="1"/>
</dbReference>
<evidence type="ECO:0000313" key="7">
    <source>
        <dbReference type="Proteomes" id="UP000282060"/>
    </source>
</evidence>
<dbReference type="CDD" id="cd02440">
    <property type="entry name" value="AdoMet_MTases"/>
    <property type="match status" value="1"/>
</dbReference>
<accession>A0A3S0KIC5</accession>
<dbReference type="PANTHER" id="PTHR43464">
    <property type="entry name" value="METHYLTRANSFERASE"/>
    <property type="match status" value="1"/>
</dbReference>
<comment type="catalytic activity">
    <reaction evidence="5">
        <text>a 3-demethylubiquinol + S-adenosyl-L-methionine = a ubiquinol + S-adenosyl-L-homocysteine + H(+)</text>
        <dbReference type="Rhea" id="RHEA:44380"/>
        <dbReference type="Rhea" id="RHEA-COMP:9566"/>
        <dbReference type="Rhea" id="RHEA-COMP:10914"/>
        <dbReference type="ChEBI" id="CHEBI:15378"/>
        <dbReference type="ChEBI" id="CHEBI:17976"/>
        <dbReference type="ChEBI" id="CHEBI:57856"/>
        <dbReference type="ChEBI" id="CHEBI:59789"/>
        <dbReference type="ChEBI" id="CHEBI:84422"/>
        <dbReference type="EC" id="2.1.1.64"/>
    </reaction>
</comment>
<dbReference type="Pfam" id="PF13489">
    <property type="entry name" value="Methyltransf_23"/>
    <property type="match status" value="1"/>
</dbReference>
<dbReference type="HAMAP" id="MF_00472">
    <property type="entry name" value="UbiG"/>
    <property type="match status" value="1"/>
</dbReference>
<dbReference type="InterPro" id="IPR010233">
    <property type="entry name" value="UbiG_MeTrfase"/>
</dbReference>
<comment type="similarity">
    <text evidence="5">Belongs to the methyltransferase superfamily. UbiG/COQ3 family.</text>
</comment>
<dbReference type="GO" id="GO:0010420">
    <property type="term" value="F:polyprenyldihydroxybenzoate methyltransferase activity"/>
    <property type="evidence" value="ECO:0007669"/>
    <property type="project" value="InterPro"/>
</dbReference>
<evidence type="ECO:0000256" key="3">
    <source>
        <dbReference type="ARBA" id="ARBA00022688"/>
    </source>
</evidence>